<dbReference type="RefSeq" id="WP_167116048.1">
    <property type="nucleotide sequence ID" value="NZ_JAAQTO010000039.1"/>
</dbReference>
<reference evidence="2 3" key="1">
    <citation type="submission" date="2020-03" db="EMBL/GenBank/DDBJ databases">
        <title>Identification of Halomonas strains.</title>
        <authorList>
            <person name="Xiao Z."/>
            <person name="Dong F."/>
            <person name="Wang Z."/>
            <person name="Zhao J.-Y."/>
        </authorList>
    </citation>
    <scope>NUCLEOTIDE SEQUENCE [LARGE SCALE GENOMIC DNA]</scope>
    <source>
        <strain evidence="2 3">DX6</strain>
    </source>
</reference>
<evidence type="ECO:0000313" key="3">
    <source>
        <dbReference type="Proteomes" id="UP001318321"/>
    </source>
</evidence>
<accession>A0ABX0PTY6</accession>
<keyword evidence="3" id="KW-1185">Reference proteome</keyword>
<protein>
    <recommendedName>
        <fullName evidence="1">AbiTii domain-containing protein</fullName>
    </recommendedName>
</protein>
<name>A0ABX0PTY6_9GAMM</name>
<evidence type="ECO:0000259" key="1">
    <source>
        <dbReference type="Pfam" id="PF18864"/>
    </source>
</evidence>
<dbReference type="Proteomes" id="UP001318321">
    <property type="component" value="Unassembled WGS sequence"/>
</dbReference>
<gene>
    <name evidence="2" type="ORF">HBJ55_14095</name>
</gene>
<comment type="caution">
    <text evidence="2">The sequence shown here is derived from an EMBL/GenBank/DDBJ whole genome shotgun (WGS) entry which is preliminary data.</text>
</comment>
<evidence type="ECO:0000313" key="2">
    <source>
        <dbReference type="EMBL" id="NIC06558.1"/>
    </source>
</evidence>
<dbReference type="Pfam" id="PF18864">
    <property type="entry name" value="AbiTii"/>
    <property type="match status" value="1"/>
</dbReference>
<organism evidence="2 3">
    <name type="scientific">Billgrantia bachuensis</name>
    <dbReference type="NCBI Taxonomy" id="2717286"/>
    <lineage>
        <taxon>Bacteria</taxon>
        <taxon>Pseudomonadati</taxon>
        <taxon>Pseudomonadota</taxon>
        <taxon>Gammaproteobacteria</taxon>
        <taxon>Oceanospirillales</taxon>
        <taxon>Halomonadaceae</taxon>
        <taxon>Billgrantia</taxon>
    </lineage>
</organism>
<dbReference type="InterPro" id="IPR041304">
    <property type="entry name" value="AbiTii"/>
</dbReference>
<proteinExistence type="predicted"/>
<sequence length="297" mass="32868">MSLLREIQDAAIDSKTELAVLLRKCKVLAARLGNPEFKQWVECELSGYEDIDGLPDYRILTVNSKGHFSGPFQSGLRNADIPLMCINEKFRKNLTHSYLNQGVASMESLVNDASRGTLQEPWNPDLVAFVGQDIYEGMNCMQAWKVIPVTGIVAALDAVRNRILNFVLEIEAESPNAGEAPVNSNPVPQDKVHQIFNTYISGNVQNVATGSNDFEQHAINNETTPEVFSQLLEALESVRDEQAYDSARNSVIEMQECYGADSFKTKYQNFMSALANHMQVLGPVVAPYLPALTALVP</sequence>
<feature type="domain" description="AbiTii" evidence="1">
    <location>
        <begin position="2"/>
        <end position="193"/>
    </location>
</feature>
<dbReference type="EMBL" id="JAAQTO010000039">
    <property type="protein sequence ID" value="NIC06558.1"/>
    <property type="molecule type" value="Genomic_DNA"/>
</dbReference>